<protein>
    <submittedName>
        <fullName evidence="2">Uncharacterized protein</fullName>
    </submittedName>
</protein>
<feature type="compositionally biased region" description="Low complexity" evidence="1">
    <location>
        <begin position="196"/>
        <end position="210"/>
    </location>
</feature>
<reference evidence="2 3" key="1">
    <citation type="submission" date="2024-03" db="EMBL/GenBank/DDBJ databases">
        <title>Complete genome sequence of the green alga Chloropicon roscoffensis RCC1871.</title>
        <authorList>
            <person name="Lemieux C."/>
            <person name="Pombert J.-F."/>
            <person name="Otis C."/>
            <person name="Turmel M."/>
        </authorList>
    </citation>
    <scope>NUCLEOTIDE SEQUENCE [LARGE SCALE GENOMIC DNA]</scope>
    <source>
        <strain evidence="2 3">RCC1871</strain>
    </source>
</reference>
<name>A0AAX4PJN9_9CHLO</name>
<accession>A0AAX4PJN9</accession>
<feature type="region of interest" description="Disordered" evidence="1">
    <location>
        <begin position="265"/>
        <end position="284"/>
    </location>
</feature>
<evidence type="ECO:0000313" key="3">
    <source>
        <dbReference type="Proteomes" id="UP001472866"/>
    </source>
</evidence>
<dbReference type="EMBL" id="CP151515">
    <property type="protein sequence ID" value="WZN66341.1"/>
    <property type="molecule type" value="Genomic_DNA"/>
</dbReference>
<feature type="region of interest" description="Disordered" evidence="1">
    <location>
        <begin position="173"/>
        <end position="245"/>
    </location>
</feature>
<dbReference type="Proteomes" id="UP001472866">
    <property type="component" value="Chromosome 15"/>
</dbReference>
<proteinExistence type="predicted"/>
<keyword evidence="3" id="KW-1185">Reference proteome</keyword>
<gene>
    <name evidence="2" type="ORF">HKI87_15g79060</name>
</gene>
<organism evidence="2 3">
    <name type="scientific">Chloropicon roscoffensis</name>
    <dbReference type="NCBI Taxonomy" id="1461544"/>
    <lineage>
        <taxon>Eukaryota</taxon>
        <taxon>Viridiplantae</taxon>
        <taxon>Chlorophyta</taxon>
        <taxon>Chloropicophyceae</taxon>
        <taxon>Chloropicales</taxon>
        <taxon>Chloropicaceae</taxon>
        <taxon>Chloropicon</taxon>
    </lineage>
</organism>
<dbReference type="AlphaFoldDB" id="A0AAX4PJN9"/>
<evidence type="ECO:0000313" key="2">
    <source>
        <dbReference type="EMBL" id="WZN66341.1"/>
    </source>
</evidence>
<evidence type="ECO:0000256" key="1">
    <source>
        <dbReference type="SAM" id="MobiDB-lite"/>
    </source>
</evidence>
<sequence>METPIAVLVTNATSTWRKALCCLGMDESEARLMLYRALLHFQEGHIPAPGDGNIQARMEHAALPSEGATATRTRLPDGGYLYLLSREQNTFFLEGVCSELANVRPTPKSAGLTLEDVAKDFEGVVAMVEAALMPQLLHRTRKLVCPLPAKITPSPGGGEPFDLSQKFRPCAPLREGETQPLPAETPAPAVPEPEAPGEVDLGSGGLAADAGTDEGTEIDGGDAGRQEEDEVPAEVEKPTPAPQPVEDSLDLFGLPVAAAEDSSVGFGDEGDPFAASPAADPAPPPPVVSDIAPPLSPAGTSGMLNAPQVDSPMTMINAMFQDSGGARKAGGAGAALEIRETVSLRLRAACSSAKCEGSVGVACGAQANGSASLKLDPKWVGNLASLRVAPGAAMSADGLVVDCGAASEFRETREVLRYGARPDRYPIPARALFECSVGPRQVALQLQVLKSPRTPKAVNSIRCAVSVPIGRLPGWKVASCHPKAFLDVKSGVLEWRADALAMPEPAKFRAVLTKPEDQGPTTQADLVSISGMEAQILAISTHQPFVHQDCQVRKRVDLQITALPVVSLRT</sequence>
<feature type="compositionally biased region" description="Pro residues" evidence="1">
    <location>
        <begin position="183"/>
        <end position="194"/>
    </location>
</feature>
<feature type="compositionally biased region" description="Acidic residues" evidence="1">
    <location>
        <begin position="211"/>
        <end position="220"/>
    </location>
</feature>